<evidence type="ECO:0000256" key="1">
    <source>
        <dbReference type="SAM" id="MobiDB-lite"/>
    </source>
</evidence>
<reference evidence="2 3" key="2">
    <citation type="journal article" date="2013" name="Plant Cell Physiol.">
        <title>Rice Annotation Project Database (RAP-DB): an integrative and interactive database for rice genomics.</title>
        <authorList>
            <person name="Sakai H."/>
            <person name="Lee S.S."/>
            <person name="Tanaka T."/>
            <person name="Numa H."/>
            <person name="Kim J."/>
            <person name="Kawahara Y."/>
            <person name="Wakimoto H."/>
            <person name="Yang C.C."/>
            <person name="Iwamoto M."/>
            <person name="Abe T."/>
            <person name="Yamada Y."/>
            <person name="Muto A."/>
            <person name="Inokuchi H."/>
            <person name="Ikemura T."/>
            <person name="Matsumoto T."/>
            <person name="Sasaki T."/>
            <person name="Itoh T."/>
        </authorList>
    </citation>
    <scope>NUCLEOTIDE SEQUENCE [LARGE SCALE GENOMIC DNA]</scope>
    <source>
        <strain evidence="3">cv. Nipponbare</strain>
    </source>
</reference>
<organism evidence="2 3">
    <name type="scientific">Oryza sativa subsp. japonica</name>
    <name type="common">Rice</name>
    <dbReference type="NCBI Taxonomy" id="39947"/>
    <lineage>
        <taxon>Eukaryota</taxon>
        <taxon>Viridiplantae</taxon>
        <taxon>Streptophyta</taxon>
        <taxon>Embryophyta</taxon>
        <taxon>Tracheophyta</taxon>
        <taxon>Spermatophyta</taxon>
        <taxon>Magnoliopsida</taxon>
        <taxon>Liliopsida</taxon>
        <taxon>Poales</taxon>
        <taxon>Poaceae</taxon>
        <taxon>BOP clade</taxon>
        <taxon>Oryzoideae</taxon>
        <taxon>Oryzeae</taxon>
        <taxon>Oryzinae</taxon>
        <taxon>Oryza</taxon>
        <taxon>Oryza sativa</taxon>
    </lineage>
</organism>
<keyword evidence="3" id="KW-1185">Reference proteome</keyword>
<feature type="compositionally biased region" description="Basic and acidic residues" evidence="1">
    <location>
        <begin position="147"/>
        <end position="173"/>
    </location>
</feature>
<evidence type="ECO:0000313" key="3">
    <source>
        <dbReference type="Proteomes" id="UP000059680"/>
    </source>
</evidence>
<reference evidence="2 3" key="3">
    <citation type="journal article" date="2013" name="Rice">
        <title>Improvement of the Oryza sativa Nipponbare reference genome using next generation sequence and optical map data.</title>
        <authorList>
            <person name="Kawahara Y."/>
            <person name="de la Bastide M."/>
            <person name="Hamilton J.P."/>
            <person name="Kanamori H."/>
            <person name="McCombie W.R."/>
            <person name="Ouyang S."/>
            <person name="Schwartz D.C."/>
            <person name="Tanaka T."/>
            <person name="Wu J."/>
            <person name="Zhou S."/>
            <person name="Childs K.L."/>
            <person name="Davidson R.M."/>
            <person name="Lin H."/>
            <person name="Quesada-Ocampo L."/>
            <person name="Vaillancourt B."/>
            <person name="Sakai H."/>
            <person name="Lee S.S."/>
            <person name="Kim J."/>
            <person name="Numa H."/>
            <person name="Itoh T."/>
            <person name="Buell C.R."/>
            <person name="Matsumoto T."/>
        </authorList>
    </citation>
    <scope>NUCLEOTIDE SEQUENCE [LARGE SCALE GENOMIC DNA]</scope>
    <source>
        <strain evidence="3">cv. Nipponbare</strain>
    </source>
</reference>
<feature type="compositionally biased region" description="Basic residues" evidence="1">
    <location>
        <begin position="208"/>
        <end position="220"/>
    </location>
</feature>
<dbReference type="Gramene" id="Os04t0453233-00">
    <property type="protein sequence ID" value="Os04t0453233-00"/>
    <property type="gene ID" value="Os04g0453233"/>
</dbReference>
<dbReference type="FunCoup" id="A0A0P0WAW7">
    <property type="interactions" value="10"/>
</dbReference>
<feature type="region of interest" description="Disordered" evidence="1">
    <location>
        <begin position="1"/>
        <end position="100"/>
    </location>
</feature>
<dbReference type="AlphaFoldDB" id="A0A0P0WAW7"/>
<dbReference type="Proteomes" id="UP000059680">
    <property type="component" value="Chromosome 4"/>
</dbReference>
<feature type="compositionally biased region" description="Basic and acidic residues" evidence="1">
    <location>
        <begin position="1"/>
        <end position="24"/>
    </location>
</feature>
<feature type="region of interest" description="Disordered" evidence="1">
    <location>
        <begin position="143"/>
        <end position="220"/>
    </location>
</feature>
<dbReference type="PaxDb" id="39947-A0A0P0WAW7"/>
<sequence>MVRHDPRDGHLAEHHADAADDEQRPAAGAVHDGGGQQRGGEVGHAVDHGAEDGLLAVEPHRAEQHGREDGDDDHAGELVEHRYAEPHRQAVPVPPAEQPPERAGLVLARLVHGADDVLELGVNVGAGAADALQRRAGAVVVAAQDEAAGRVRDEERPRDDDGARDGREAERDAPPPPRDAVGEVVGDGRRQYPDHDEGVVRRRERAAPPRRRRLRQIHRS</sequence>
<name>A0A0P0WAW7_ORYSJ</name>
<accession>A0A0P0WAW7</accession>
<dbReference type="EMBL" id="AP014960">
    <property type="protein sequence ID" value="BAS89482.1"/>
    <property type="molecule type" value="Genomic_DNA"/>
</dbReference>
<evidence type="ECO:0000313" key="2">
    <source>
        <dbReference type="EMBL" id="BAS89482.1"/>
    </source>
</evidence>
<feature type="compositionally biased region" description="Basic and acidic residues" evidence="1">
    <location>
        <begin position="186"/>
        <end position="207"/>
    </location>
</feature>
<gene>
    <name evidence="2" type="ordered locus">Os04g0453233</name>
    <name evidence="2" type="ORF">OSNPB_040453233</name>
</gene>
<protein>
    <submittedName>
        <fullName evidence="2">Os04g0453233 protein</fullName>
    </submittedName>
</protein>
<proteinExistence type="predicted"/>
<reference evidence="3" key="1">
    <citation type="journal article" date="2005" name="Nature">
        <title>The map-based sequence of the rice genome.</title>
        <authorList>
            <consortium name="International rice genome sequencing project (IRGSP)"/>
            <person name="Matsumoto T."/>
            <person name="Wu J."/>
            <person name="Kanamori H."/>
            <person name="Katayose Y."/>
            <person name="Fujisawa M."/>
            <person name="Namiki N."/>
            <person name="Mizuno H."/>
            <person name="Yamamoto K."/>
            <person name="Antonio B.A."/>
            <person name="Baba T."/>
            <person name="Sakata K."/>
            <person name="Nagamura Y."/>
            <person name="Aoki H."/>
            <person name="Arikawa K."/>
            <person name="Arita K."/>
            <person name="Bito T."/>
            <person name="Chiden Y."/>
            <person name="Fujitsuka N."/>
            <person name="Fukunaka R."/>
            <person name="Hamada M."/>
            <person name="Harada C."/>
            <person name="Hayashi A."/>
            <person name="Hijishita S."/>
            <person name="Honda M."/>
            <person name="Hosokawa S."/>
            <person name="Ichikawa Y."/>
            <person name="Idonuma A."/>
            <person name="Iijima M."/>
            <person name="Ikeda M."/>
            <person name="Ikeno M."/>
            <person name="Ito K."/>
            <person name="Ito S."/>
            <person name="Ito T."/>
            <person name="Ito Y."/>
            <person name="Ito Y."/>
            <person name="Iwabuchi A."/>
            <person name="Kamiya K."/>
            <person name="Karasawa W."/>
            <person name="Kurita K."/>
            <person name="Katagiri S."/>
            <person name="Kikuta A."/>
            <person name="Kobayashi H."/>
            <person name="Kobayashi N."/>
            <person name="Machita K."/>
            <person name="Maehara T."/>
            <person name="Masukawa M."/>
            <person name="Mizubayashi T."/>
            <person name="Mukai Y."/>
            <person name="Nagasaki H."/>
            <person name="Nagata Y."/>
            <person name="Naito S."/>
            <person name="Nakashima M."/>
            <person name="Nakama Y."/>
            <person name="Nakamichi Y."/>
            <person name="Nakamura M."/>
            <person name="Meguro A."/>
            <person name="Negishi M."/>
            <person name="Ohta I."/>
            <person name="Ohta T."/>
            <person name="Okamoto M."/>
            <person name="Ono N."/>
            <person name="Saji S."/>
            <person name="Sakaguchi M."/>
            <person name="Sakai K."/>
            <person name="Shibata M."/>
            <person name="Shimokawa T."/>
            <person name="Song J."/>
            <person name="Takazaki Y."/>
            <person name="Terasawa K."/>
            <person name="Tsugane M."/>
            <person name="Tsuji K."/>
            <person name="Ueda S."/>
            <person name="Waki K."/>
            <person name="Yamagata H."/>
            <person name="Yamamoto M."/>
            <person name="Yamamoto S."/>
            <person name="Yamane H."/>
            <person name="Yoshiki S."/>
            <person name="Yoshihara R."/>
            <person name="Yukawa K."/>
            <person name="Zhong H."/>
            <person name="Yano M."/>
            <person name="Yuan Q."/>
            <person name="Ouyang S."/>
            <person name="Liu J."/>
            <person name="Jones K.M."/>
            <person name="Gansberger K."/>
            <person name="Moffat K."/>
            <person name="Hill J."/>
            <person name="Bera J."/>
            <person name="Fadrosh D."/>
            <person name="Jin S."/>
            <person name="Johri S."/>
            <person name="Kim M."/>
            <person name="Overton L."/>
            <person name="Reardon M."/>
            <person name="Tsitrin T."/>
            <person name="Vuong H."/>
            <person name="Weaver B."/>
            <person name="Ciecko A."/>
            <person name="Tallon L."/>
            <person name="Jackson J."/>
            <person name="Pai G."/>
            <person name="Aken S.V."/>
            <person name="Utterback T."/>
            <person name="Reidmuller S."/>
            <person name="Feldblyum T."/>
            <person name="Hsiao J."/>
            <person name="Zismann V."/>
            <person name="Iobst S."/>
            <person name="de Vazeille A.R."/>
            <person name="Buell C.R."/>
            <person name="Ying K."/>
            <person name="Li Y."/>
            <person name="Lu T."/>
            <person name="Huang Y."/>
            <person name="Zhao Q."/>
            <person name="Feng Q."/>
            <person name="Zhang L."/>
            <person name="Zhu J."/>
            <person name="Weng Q."/>
            <person name="Mu J."/>
            <person name="Lu Y."/>
            <person name="Fan D."/>
            <person name="Liu Y."/>
            <person name="Guan J."/>
            <person name="Zhang Y."/>
            <person name="Yu S."/>
            <person name="Liu X."/>
            <person name="Zhang Y."/>
            <person name="Hong G."/>
            <person name="Han B."/>
            <person name="Choisne N."/>
            <person name="Demange N."/>
            <person name="Orjeda G."/>
            <person name="Samain S."/>
            <person name="Cattolico L."/>
            <person name="Pelletier E."/>
            <person name="Couloux A."/>
            <person name="Segurens B."/>
            <person name="Wincker P."/>
            <person name="D'Hont A."/>
            <person name="Scarpelli C."/>
            <person name="Weissenbach J."/>
            <person name="Salanoubat M."/>
            <person name="Quetier F."/>
            <person name="Yu Y."/>
            <person name="Kim H.R."/>
            <person name="Rambo T."/>
            <person name="Currie J."/>
            <person name="Collura K."/>
            <person name="Luo M."/>
            <person name="Yang T."/>
            <person name="Ammiraju J.S.S."/>
            <person name="Engler F."/>
            <person name="Soderlund C."/>
            <person name="Wing R.A."/>
            <person name="Palmer L.E."/>
            <person name="de la Bastide M."/>
            <person name="Spiegel L."/>
            <person name="Nascimento L."/>
            <person name="Zutavern T."/>
            <person name="O'Shaughnessy A."/>
            <person name="Dike S."/>
            <person name="Dedhia N."/>
            <person name="Preston R."/>
            <person name="Balija V."/>
            <person name="McCombie W.R."/>
            <person name="Chow T."/>
            <person name="Chen H."/>
            <person name="Chung M."/>
            <person name="Chen C."/>
            <person name="Shaw J."/>
            <person name="Wu H."/>
            <person name="Hsiao K."/>
            <person name="Chao Y."/>
            <person name="Chu M."/>
            <person name="Cheng C."/>
            <person name="Hour A."/>
            <person name="Lee P."/>
            <person name="Lin S."/>
            <person name="Lin Y."/>
            <person name="Liou J."/>
            <person name="Liu S."/>
            <person name="Hsing Y."/>
            <person name="Raghuvanshi S."/>
            <person name="Mohanty A."/>
            <person name="Bharti A.K."/>
            <person name="Gaur A."/>
            <person name="Gupta V."/>
            <person name="Kumar D."/>
            <person name="Ravi V."/>
            <person name="Vij S."/>
            <person name="Kapur A."/>
            <person name="Khurana P."/>
            <person name="Khurana P."/>
            <person name="Khurana J.P."/>
            <person name="Tyagi A.K."/>
            <person name="Gaikwad K."/>
            <person name="Singh A."/>
            <person name="Dalal V."/>
            <person name="Srivastava S."/>
            <person name="Dixit A."/>
            <person name="Pal A.K."/>
            <person name="Ghazi I.A."/>
            <person name="Yadav M."/>
            <person name="Pandit A."/>
            <person name="Bhargava A."/>
            <person name="Sureshbabu K."/>
            <person name="Batra K."/>
            <person name="Sharma T.R."/>
            <person name="Mohapatra T."/>
            <person name="Singh N.K."/>
            <person name="Messing J."/>
            <person name="Nelson A.B."/>
            <person name="Fuks G."/>
            <person name="Kavchok S."/>
            <person name="Keizer G."/>
            <person name="Linton E."/>
            <person name="Llaca V."/>
            <person name="Song R."/>
            <person name="Tanyolac B."/>
            <person name="Young S."/>
            <person name="Ho-Il K."/>
            <person name="Hahn J.H."/>
            <person name="Sangsakoo G."/>
            <person name="Vanavichit A."/>
            <person name="de Mattos Luiz.A.T."/>
            <person name="Zimmer P.D."/>
            <person name="Malone G."/>
            <person name="Dellagostin O."/>
            <person name="de Oliveira A.C."/>
            <person name="Bevan M."/>
            <person name="Bancroft I."/>
            <person name="Minx P."/>
            <person name="Cordum H."/>
            <person name="Wilson R."/>
            <person name="Cheng Z."/>
            <person name="Jin W."/>
            <person name="Jiang J."/>
            <person name="Leong S.A."/>
            <person name="Iwama H."/>
            <person name="Gojobori T."/>
            <person name="Itoh T."/>
            <person name="Niimura Y."/>
            <person name="Fujii Y."/>
            <person name="Habara T."/>
            <person name="Sakai H."/>
            <person name="Sato Y."/>
            <person name="Wilson G."/>
            <person name="Kumar K."/>
            <person name="McCouch S."/>
            <person name="Juretic N."/>
            <person name="Hoen D."/>
            <person name="Wright S."/>
            <person name="Bruskiewich R."/>
            <person name="Bureau T."/>
            <person name="Miyao A."/>
            <person name="Hirochika H."/>
            <person name="Nishikawa T."/>
            <person name="Kadowaki K."/>
            <person name="Sugiura M."/>
            <person name="Burr B."/>
            <person name="Sasaki T."/>
        </authorList>
    </citation>
    <scope>NUCLEOTIDE SEQUENCE [LARGE SCALE GENOMIC DNA]</scope>
    <source>
        <strain evidence="3">cv. Nipponbare</strain>
    </source>
</reference>
<feature type="compositionally biased region" description="Gly residues" evidence="1">
    <location>
        <begin position="31"/>
        <end position="42"/>
    </location>
</feature>
<feature type="compositionally biased region" description="Basic and acidic residues" evidence="1">
    <location>
        <begin position="58"/>
        <end position="88"/>
    </location>
</feature>
<dbReference type="InParanoid" id="A0A0P0WAW7"/>